<dbReference type="EMBL" id="LT934124">
    <property type="protein sequence ID" value="VAI89065.1"/>
    <property type="molecule type" value="Genomic_DNA"/>
</dbReference>
<keyword evidence="1" id="KW-1133">Transmembrane helix</keyword>
<dbReference type="Pfam" id="PF13334">
    <property type="entry name" value="DUF4094"/>
    <property type="match status" value="1"/>
</dbReference>
<accession>A0A9R1A6K7</accession>
<dbReference type="InterPro" id="IPR025298">
    <property type="entry name" value="DUF4094"/>
</dbReference>
<organism evidence="3 4">
    <name type="scientific">Triticum turgidum subsp. durum</name>
    <name type="common">Durum wheat</name>
    <name type="synonym">Triticum durum</name>
    <dbReference type="NCBI Taxonomy" id="4567"/>
    <lineage>
        <taxon>Eukaryota</taxon>
        <taxon>Viridiplantae</taxon>
        <taxon>Streptophyta</taxon>
        <taxon>Embryophyta</taxon>
        <taxon>Tracheophyta</taxon>
        <taxon>Spermatophyta</taxon>
        <taxon>Magnoliopsida</taxon>
        <taxon>Liliopsida</taxon>
        <taxon>Poales</taxon>
        <taxon>Poaceae</taxon>
        <taxon>BOP clade</taxon>
        <taxon>Pooideae</taxon>
        <taxon>Triticodae</taxon>
        <taxon>Triticeae</taxon>
        <taxon>Triticinae</taxon>
        <taxon>Triticum</taxon>
    </lineage>
</organism>
<protein>
    <recommendedName>
        <fullName evidence="2">DUF4094 domain-containing protein</fullName>
    </recommendedName>
</protein>
<dbReference type="Proteomes" id="UP000324705">
    <property type="component" value="Chromosome 7B"/>
</dbReference>
<keyword evidence="1" id="KW-0812">Transmembrane</keyword>
<proteinExistence type="predicted"/>
<keyword evidence="4" id="KW-1185">Reference proteome</keyword>
<dbReference type="AlphaFoldDB" id="A0A9R1A6K7"/>
<evidence type="ECO:0000313" key="3">
    <source>
        <dbReference type="EMBL" id="VAI89065.1"/>
    </source>
</evidence>
<evidence type="ECO:0000256" key="1">
    <source>
        <dbReference type="SAM" id="Phobius"/>
    </source>
</evidence>
<reference evidence="3 4" key="1">
    <citation type="submission" date="2017-09" db="EMBL/GenBank/DDBJ databases">
        <authorList>
            <consortium name="International Durum Wheat Genome Sequencing Consortium (IDWGSC)"/>
            <person name="Milanesi L."/>
        </authorList>
    </citation>
    <scope>NUCLEOTIDE SEQUENCE [LARGE SCALE GENOMIC DNA]</scope>
    <source>
        <strain evidence="4">cv. Svevo</strain>
    </source>
</reference>
<evidence type="ECO:0000313" key="4">
    <source>
        <dbReference type="Proteomes" id="UP000324705"/>
    </source>
</evidence>
<feature type="transmembrane region" description="Helical" evidence="1">
    <location>
        <begin position="21"/>
        <end position="38"/>
    </location>
</feature>
<name>A0A9R1A6K7_TRITD</name>
<feature type="domain" description="DUF4094" evidence="2">
    <location>
        <begin position="18"/>
        <end position="41"/>
    </location>
</feature>
<feature type="transmembrane region" description="Helical" evidence="1">
    <location>
        <begin position="44"/>
        <end position="62"/>
    </location>
</feature>
<sequence length="101" mass="11263">MTRGSGAGDELLFRGTISRKWTSLLCLSSFCVGLIFTNRCTSCSFFLFLFFFAAPDILEFAWMIHQVSIALTFLHAGLLGPLSSSFFAYSFMPGSLFCLEF</sequence>
<gene>
    <name evidence="3" type="ORF">TRITD_7Bv1G137560</name>
</gene>
<dbReference type="Gramene" id="TRITD7Bv1G137560.4">
    <property type="protein sequence ID" value="TRITD7Bv1G137560.4"/>
    <property type="gene ID" value="TRITD7Bv1G137560"/>
</dbReference>
<keyword evidence="1" id="KW-0472">Membrane</keyword>
<evidence type="ECO:0000259" key="2">
    <source>
        <dbReference type="Pfam" id="PF13334"/>
    </source>
</evidence>
<feature type="transmembrane region" description="Helical" evidence="1">
    <location>
        <begin position="69"/>
        <end position="92"/>
    </location>
</feature>